<evidence type="ECO:0000259" key="2">
    <source>
        <dbReference type="PROSITE" id="PS50405"/>
    </source>
</evidence>
<dbReference type="InterPro" id="IPR036282">
    <property type="entry name" value="Glutathione-S-Trfase_C_sf"/>
</dbReference>
<sequence length="219" mass="24540">MIRLHHCPGSRSMRVLWALEELGLDYDLVSYRLDDGSTRRPELMALSPAGRVPALEIDGQAIFESGAIIEYLCERFPEAGLGVAPGTAERARFLEWVHFAETQANILQSLNIQHIFLRPASARSPAMMQLETRRLVKTMQAQEAALAGRDWLLDKGFTGADLMMAFNVTACFRFVRPDGFANLAAYAARIAKRPAYARALERSGEDVLYTRDFYELPEG</sequence>
<name>A0A2T6B6J8_9RHOB</name>
<dbReference type="GO" id="GO:0016740">
    <property type="term" value="F:transferase activity"/>
    <property type="evidence" value="ECO:0007669"/>
    <property type="project" value="UniProtKB-KW"/>
</dbReference>
<dbReference type="SUPFAM" id="SSF47616">
    <property type="entry name" value="GST C-terminal domain-like"/>
    <property type="match status" value="1"/>
</dbReference>
<feature type="domain" description="GST N-terminal" evidence="1">
    <location>
        <begin position="1"/>
        <end position="80"/>
    </location>
</feature>
<dbReference type="PANTHER" id="PTHR44051:SF8">
    <property type="entry name" value="GLUTATHIONE S-TRANSFERASE GSTA"/>
    <property type="match status" value="1"/>
</dbReference>
<dbReference type="EMBL" id="QBKP01000003">
    <property type="protein sequence ID" value="PTX51674.1"/>
    <property type="molecule type" value="Genomic_DNA"/>
</dbReference>
<dbReference type="InterPro" id="IPR040079">
    <property type="entry name" value="Glutathione_S-Trfase"/>
</dbReference>
<dbReference type="Pfam" id="PF02798">
    <property type="entry name" value="GST_N"/>
    <property type="match status" value="1"/>
</dbReference>
<dbReference type="CDD" id="cd03046">
    <property type="entry name" value="GST_N_GTT1_like"/>
    <property type="match status" value="1"/>
</dbReference>
<comment type="caution">
    <text evidence="3">The sequence shown here is derived from an EMBL/GenBank/DDBJ whole genome shotgun (WGS) entry which is preliminary data.</text>
</comment>
<dbReference type="RefSeq" id="WP_108128208.1">
    <property type="nucleotide sequence ID" value="NZ_QBKP01000003.1"/>
</dbReference>
<reference evidence="3 4" key="1">
    <citation type="submission" date="2018-04" db="EMBL/GenBank/DDBJ databases">
        <title>Genomic Encyclopedia of Archaeal and Bacterial Type Strains, Phase II (KMG-II): from individual species to whole genera.</title>
        <authorList>
            <person name="Goeker M."/>
        </authorList>
    </citation>
    <scope>NUCLEOTIDE SEQUENCE [LARGE SCALE GENOMIC DNA]</scope>
    <source>
        <strain evidence="3 4">DSM 21823</strain>
    </source>
</reference>
<feature type="domain" description="GST C-terminal" evidence="2">
    <location>
        <begin position="86"/>
        <end position="210"/>
    </location>
</feature>
<dbReference type="InterPro" id="IPR010987">
    <property type="entry name" value="Glutathione-S-Trfase_C-like"/>
</dbReference>
<keyword evidence="3" id="KW-0808">Transferase</keyword>
<dbReference type="InterPro" id="IPR004045">
    <property type="entry name" value="Glutathione_S-Trfase_N"/>
</dbReference>
<dbReference type="PROSITE" id="PS50404">
    <property type="entry name" value="GST_NTER"/>
    <property type="match status" value="1"/>
</dbReference>
<accession>A0A2T6B6J8</accession>
<keyword evidence="4" id="KW-1185">Reference proteome</keyword>
<dbReference type="PROSITE" id="PS50405">
    <property type="entry name" value="GST_CTER"/>
    <property type="match status" value="1"/>
</dbReference>
<organism evidence="3 4">
    <name type="scientific">Gemmobacter caeni</name>
    <dbReference type="NCBI Taxonomy" id="589035"/>
    <lineage>
        <taxon>Bacteria</taxon>
        <taxon>Pseudomonadati</taxon>
        <taxon>Pseudomonadota</taxon>
        <taxon>Alphaproteobacteria</taxon>
        <taxon>Rhodobacterales</taxon>
        <taxon>Paracoccaceae</taxon>
        <taxon>Gemmobacter</taxon>
    </lineage>
</organism>
<dbReference type="SFLD" id="SFLDS00019">
    <property type="entry name" value="Glutathione_Transferase_(cytos"/>
    <property type="match status" value="1"/>
</dbReference>
<dbReference type="Gene3D" id="1.20.1050.10">
    <property type="match status" value="1"/>
</dbReference>
<evidence type="ECO:0000313" key="4">
    <source>
        <dbReference type="Proteomes" id="UP000244224"/>
    </source>
</evidence>
<protein>
    <submittedName>
        <fullName evidence="3">Glutathione S-transferase</fullName>
    </submittedName>
</protein>
<evidence type="ECO:0000313" key="3">
    <source>
        <dbReference type="EMBL" id="PTX51674.1"/>
    </source>
</evidence>
<dbReference type="SUPFAM" id="SSF52833">
    <property type="entry name" value="Thioredoxin-like"/>
    <property type="match status" value="1"/>
</dbReference>
<dbReference type="SFLD" id="SFLDG01150">
    <property type="entry name" value="Main.1:_Beta-like"/>
    <property type="match status" value="1"/>
</dbReference>
<dbReference type="PANTHER" id="PTHR44051">
    <property type="entry name" value="GLUTATHIONE S-TRANSFERASE-RELATED"/>
    <property type="match status" value="1"/>
</dbReference>
<dbReference type="Proteomes" id="UP000244224">
    <property type="component" value="Unassembled WGS sequence"/>
</dbReference>
<evidence type="ECO:0000259" key="1">
    <source>
        <dbReference type="PROSITE" id="PS50404"/>
    </source>
</evidence>
<proteinExistence type="predicted"/>
<dbReference type="SFLD" id="SFLDG00358">
    <property type="entry name" value="Main_(cytGST)"/>
    <property type="match status" value="1"/>
</dbReference>
<gene>
    <name evidence="3" type="ORF">C8N34_103176</name>
</gene>
<dbReference type="InterPro" id="IPR036249">
    <property type="entry name" value="Thioredoxin-like_sf"/>
</dbReference>
<dbReference type="Gene3D" id="3.40.30.10">
    <property type="entry name" value="Glutaredoxin"/>
    <property type="match status" value="1"/>
</dbReference>
<dbReference type="AlphaFoldDB" id="A0A2T6B6J8"/>
<dbReference type="OrthoDB" id="5740960at2"/>